<dbReference type="SUPFAM" id="SSF52833">
    <property type="entry name" value="Thioredoxin-like"/>
    <property type="match status" value="1"/>
</dbReference>
<dbReference type="Pfam" id="PF02798">
    <property type="entry name" value="GST_N"/>
    <property type="match status" value="1"/>
</dbReference>
<sequence length="235" mass="26011">MADLSSFPITTRWPATRPDAIQLYSLPTPNGVKISIALEELGLDYEPHLISFGTNDQKSPEFVSLNPNGRIPAIIDPNGPDGQPIGLFESGAILVYLAEKTGKLLPASAAGRYETLAWVMFQMGGVGPMFGQFGHFFKFAADKVANNAYPMERYRDESKRLLSVLEARLDGRTWLMGDDYTIADIATFPWIEGARKFYGGDQVLDYASFPNVMAWVARALERPAVKTGMEIPKRD</sequence>
<dbReference type="SFLD" id="SFLDG00358">
    <property type="entry name" value="Main_(cytGST)"/>
    <property type="match status" value="1"/>
</dbReference>
<name>A0A9X1T2N9_9HYPH</name>
<dbReference type="AlphaFoldDB" id="A0A9X1T2N9"/>
<keyword evidence="5" id="KW-1185">Reference proteome</keyword>
<accession>A0A9X1T2N9</accession>
<dbReference type="CDD" id="cd03048">
    <property type="entry name" value="GST_N_Ure2p_like"/>
    <property type="match status" value="1"/>
</dbReference>
<organism evidence="4 5">
    <name type="scientific">Rhizobium quercicola</name>
    <dbReference type="NCBI Taxonomy" id="2901226"/>
    <lineage>
        <taxon>Bacteria</taxon>
        <taxon>Pseudomonadati</taxon>
        <taxon>Pseudomonadota</taxon>
        <taxon>Alphaproteobacteria</taxon>
        <taxon>Hyphomicrobiales</taxon>
        <taxon>Rhizobiaceae</taxon>
        <taxon>Rhizobium/Agrobacterium group</taxon>
        <taxon>Rhizobium</taxon>
    </lineage>
</organism>
<dbReference type="SFLD" id="SFLDS00019">
    <property type="entry name" value="Glutathione_Transferase_(cytos"/>
    <property type="match status" value="1"/>
</dbReference>
<reference evidence="4" key="1">
    <citation type="submission" date="2021-12" db="EMBL/GenBank/DDBJ databases">
        <authorList>
            <person name="Li Y."/>
        </authorList>
    </citation>
    <scope>NUCLEOTIDE SEQUENCE</scope>
    <source>
        <strain evidence="4">DKSPLA3</strain>
    </source>
</reference>
<dbReference type="RefSeq" id="WP_231816209.1">
    <property type="nucleotide sequence ID" value="NZ_JAJOZR010000013.1"/>
</dbReference>
<gene>
    <name evidence="4" type="ORF">LRX75_18855</name>
</gene>
<dbReference type="InterPro" id="IPR010987">
    <property type="entry name" value="Glutathione-S-Trfase_C-like"/>
</dbReference>
<dbReference type="PANTHER" id="PTHR44051:SF19">
    <property type="entry name" value="DISULFIDE-BOND OXIDOREDUCTASE YFCG"/>
    <property type="match status" value="1"/>
</dbReference>
<dbReference type="InterPro" id="IPR040079">
    <property type="entry name" value="Glutathione_S-Trfase"/>
</dbReference>
<dbReference type="Gene3D" id="3.40.30.10">
    <property type="entry name" value="Glutaredoxin"/>
    <property type="match status" value="1"/>
</dbReference>
<dbReference type="InterPro" id="IPR036282">
    <property type="entry name" value="Glutathione-S-Trfase_C_sf"/>
</dbReference>
<dbReference type="Proteomes" id="UP001139089">
    <property type="component" value="Unassembled WGS sequence"/>
</dbReference>
<evidence type="ECO:0000259" key="2">
    <source>
        <dbReference type="PROSITE" id="PS50404"/>
    </source>
</evidence>
<evidence type="ECO:0000313" key="5">
    <source>
        <dbReference type="Proteomes" id="UP001139089"/>
    </source>
</evidence>
<dbReference type="InterPro" id="IPR004045">
    <property type="entry name" value="Glutathione_S-Trfase_N"/>
</dbReference>
<dbReference type="PANTHER" id="PTHR44051">
    <property type="entry name" value="GLUTATHIONE S-TRANSFERASE-RELATED"/>
    <property type="match status" value="1"/>
</dbReference>
<dbReference type="PROSITE" id="PS50404">
    <property type="entry name" value="GST_NTER"/>
    <property type="match status" value="1"/>
</dbReference>
<dbReference type="EMBL" id="JAJOZR010000013">
    <property type="protein sequence ID" value="MCD7111100.1"/>
    <property type="molecule type" value="Genomic_DNA"/>
</dbReference>
<feature type="domain" description="GST N-terminal" evidence="2">
    <location>
        <begin position="18"/>
        <end position="105"/>
    </location>
</feature>
<evidence type="ECO:0000259" key="3">
    <source>
        <dbReference type="PROSITE" id="PS50405"/>
    </source>
</evidence>
<dbReference type="SFLD" id="SFLDG01151">
    <property type="entry name" value="Main.2:_Nu-like"/>
    <property type="match status" value="1"/>
</dbReference>
<dbReference type="PROSITE" id="PS50405">
    <property type="entry name" value="GST_CTER"/>
    <property type="match status" value="1"/>
</dbReference>
<protein>
    <submittedName>
        <fullName evidence="4">Glutathione binding-like protein</fullName>
    </submittedName>
</protein>
<dbReference type="SUPFAM" id="SSF47616">
    <property type="entry name" value="GST C-terminal domain-like"/>
    <property type="match status" value="1"/>
</dbReference>
<dbReference type="InterPro" id="IPR036249">
    <property type="entry name" value="Thioredoxin-like_sf"/>
</dbReference>
<dbReference type="Gene3D" id="1.20.1050.10">
    <property type="match status" value="1"/>
</dbReference>
<comment type="similarity">
    <text evidence="1">Belongs to the GST superfamily.</text>
</comment>
<evidence type="ECO:0000256" key="1">
    <source>
        <dbReference type="RuleBase" id="RU003494"/>
    </source>
</evidence>
<comment type="caution">
    <text evidence="4">The sequence shown here is derived from an EMBL/GenBank/DDBJ whole genome shotgun (WGS) entry which is preliminary data.</text>
</comment>
<feature type="domain" description="GST C-terminal" evidence="3">
    <location>
        <begin position="108"/>
        <end position="235"/>
    </location>
</feature>
<dbReference type="Pfam" id="PF00043">
    <property type="entry name" value="GST_C"/>
    <property type="match status" value="1"/>
</dbReference>
<dbReference type="InterPro" id="IPR004046">
    <property type="entry name" value="GST_C"/>
</dbReference>
<evidence type="ECO:0000313" key="4">
    <source>
        <dbReference type="EMBL" id="MCD7111100.1"/>
    </source>
</evidence>
<proteinExistence type="inferred from homology"/>